<gene>
    <name evidence="11" type="ORF">F6V25_15825</name>
</gene>
<dbReference type="Proteomes" id="UP000420562">
    <property type="component" value="Unassembled WGS sequence"/>
</dbReference>
<reference evidence="11 12" key="1">
    <citation type="submission" date="2019-09" db="EMBL/GenBank/DDBJ databases">
        <title>Geobacter sp. Red96, a novel strain isolated from paddy soil.</title>
        <authorList>
            <person name="Xu Z."/>
            <person name="Masuda Y."/>
            <person name="Itoh H."/>
            <person name="Senoo K."/>
        </authorList>
    </citation>
    <scope>NUCLEOTIDE SEQUENCE [LARGE SCALE GENOMIC DNA]</scope>
    <source>
        <strain evidence="11 12">Red96</strain>
    </source>
</reference>
<dbReference type="AlphaFoldDB" id="A0A7J4ZML1"/>
<evidence type="ECO:0000313" key="12">
    <source>
        <dbReference type="Proteomes" id="UP000420562"/>
    </source>
</evidence>
<keyword evidence="6" id="KW-0997">Cell inner membrane</keyword>
<dbReference type="CDD" id="cd13553">
    <property type="entry name" value="PBP2_NrtA_CpmA_like"/>
    <property type="match status" value="1"/>
</dbReference>
<evidence type="ECO:0000256" key="1">
    <source>
        <dbReference type="ARBA" id="ARBA00004308"/>
    </source>
</evidence>
<keyword evidence="8" id="KW-0472">Membrane</keyword>
<evidence type="ECO:0000256" key="5">
    <source>
        <dbReference type="ARBA" id="ARBA00022475"/>
    </source>
</evidence>
<keyword evidence="12" id="KW-1185">Reference proteome</keyword>
<dbReference type="InterPro" id="IPR001638">
    <property type="entry name" value="Solute-binding_3/MltF_N"/>
</dbReference>
<evidence type="ECO:0000256" key="7">
    <source>
        <dbReference type="ARBA" id="ARBA00022729"/>
    </source>
</evidence>
<evidence type="ECO:0000259" key="10">
    <source>
        <dbReference type="SMART" id="SM00062"/>
    </source>
</evidence>
<evidence type="ECO:0000313" key="11">
    <source>
        <dbReference type="EMBL" id="KAB0663890.1"/>
    </source>
</evidence>
<evidence type="ECO:0000256" key="8">
    <source>
        <dbReference type="ARBA" id="ARBA00023136"/>
    </source>
</evidence>
<comment type="caution">
    <text evidence="11">The sequence shown here is derived from an EMBL/GenBank/DDBJ whole genome shotgun (WGS) entry which is preliminary data.</text>
</comment>
<evidence type="ECO:0000256" key="9">
    <source>
        <dbReference type="SAM" id="SignalP"/>
    </source>
</evidence>
<dbReference type="RefSeq" id="WP_151129579.1">
    <property type="nucleotide sequence ID" value="NZ_VZQZ01000011.1"/>
</dbReference>
<comment type="similarity">
    <text evidence="3">Belongs to the bacterial solute-binding protein SsuA/TauA family.</text>
</comment>
<keyword evidence="7 9" id="KW-0732">Signal</keyword>
<dbReference type="Pfam" id="PF13379">
    <property type="entry name" value="NMT1_2"/>
    <property type="match status" value="1"/>
</dbReference>
<feature type="domain" description="Solute-binding protein family 3/N-terminal" evidence="10">
    <location>
        <begin position="34"/>
        <end position="268"/>
    </location>
</feature>
<dbReference type="Gene3D" id="3.40.190.10">
    <property type="entry name" value="Periplasmic binding protein-like II"/>
    <property type="match status" value="2"/>
</dbReference>
<dbReference type="PANTHER" id="PTHR30024:SF47">
    <property type="entry name" value="TAURINE-BINDING PERIPLASMIC PROTEIN"/>
    <property type="match status" value="1"/>
</dbReference>
<comment type="subcellular location">
    <subcellularLocation>
        <location evidence="1">Endomembrane system</location>
    </subcellularLocation>
    <subcellularLocation>
        <location evidence="2">Periplasm</location>
    </subcellularLocation>
</comment>
<dbReference type="InterPro" id="IPR044527">
    <property type="entry name" value="NrtA/CpmA_ABC-bd_dom"/>
</dbReference>
<keyword evidence="4" id="KW-0813">Transport</keyword>
<name>A0A7J4ZML1_9BACT</name>
<dbReference type="GO" id="GO:0012505">
    <property type="term" value="C:endomembrane system"/>
    <property type="evidence" value="ECO:0007669"/>
    <property type="project" value="UniProtKB-SubCell"/>
</dbReference>
<sequence length="349" mass="38229">MRLKQVVLAGNIIALVLVALLLTMTQAQAKQQGKLKVGYTPGGASILAFVAQDQKLFTKEGVEVELVQFSSTGDGLNALNSGKIDIGISFGTAAPLTFISKGSDFTIIGGALAGGHPVIALPARAGQFKTIRDFKGKTVAVPRLYTADVVWRGALKRAGLDPNKDLKIIELKNPPAVLEAVKSGKVDVGIGASSIFLQAKESGLAIVGWSNDFFPQHPCCRIVAKGKAVNGAPDVYRAFLRALLQAEKIKDTNPKLAQNITKRYMNIDDNLAATFVSEPHQHVSVDPDKHRVKQMWHELKEINYVTSELDINRYINTQLYRDALGELIRRNPKDRYYLNAKKHFEKQNS</sequence>
<keyword evidence="5" id="KW-1003">Cell membrane</keyword>
<evidence type="ECO:0000256" key="3">
    <source>
        <dbReference type="ARBA" id="ARBA00010742"/>
    </source>
</evidence>
<dbReference type="SMART" id="SM00062">
    <property type="entry name" value="PBPb"/>
    <property type="match status" value="1"/>
</dbReference>
<protein>
    <submittedName>
        <fullName evidence="11">ABC transporter substrate-binding protein</fullName>
    </submittedName>
</protein>
<dbReference type="PANTHER" id="PTHR30024">
    <property type="entry name" value="ALIPHATIC SULFONATES-BINDING PROTEIN-RELATED"/>
    <property type="match status" value="1"/>
</dbReference>
<evidence type="ECO:0000256" key="2">
    <source>
        <dbReference type="ARBA" id="ARBA00004418"/>
    </source>
</evidence>
<feature type="signal peptide" evidence="9">
    <location>
        <begin position="1"/>
        <end position="29"/>
    </location>
</feature>
<dbReference type="GO" id="GO:0042597">
    <property type="term" value="C:periplasmic space"/>
    <property type="evidence" value="ECO:0007669"/>
    <property type="project" value="UniProtKB-SubCell"/>
</dbReference>
<proteinExistence type="inferred from homology"/>
<accession>A0A7J4ZML1</accession>
<dbReference type="EMBL" id="VZQZ01000011">
    <property type="protein sequence ID" value="KAB0663890.1"/>
    <property type="molecule type" value="Genomic_DNA"/>
</dbReference>
<feature type="chain" id="PRO_5029571879" evidence="9">
    <location>
        <begin position="30"/>
        <end position="349"/>
    </location>
</feature>
<evidence type="ECO:0000256" key="6">
    <source>
        <dbReference type="ARBA" id="ARBA00022519"/>
    </source>
</evidence>
<evidence type="ECO:0000256" key="4">
    <source>
        <dbReference type="ARBA" id="ARBA00022448"/>
    </source>
</evidence>
<organism evidence="11 12">
    <name type="scientific">Oryzomonas japonica</name>
    <dbReference type="NCBI Taxonomy" id="2603858"/>
    <lineage>
        <taxon>Bacteria</taxon>
        <taxon>Pseudomonadati</taxon>
        <taxon>Thermodesulfobacteriota</taxon>
        <taxon>Desulfuromonadia</taxon>
        <taxon>Geobacterales</taxon>
        <taxon>Geobacteraceae</taxon>
        <taxon>Oryzomonas</taxon>
    </lineage>
</organism>
<dbReference type="SUPFAM" id="SSF53850">
    <property type="entry name" value="Periplasmic binding protein-like II"/>
    <property type="match status" value="1"/>
</dbReference>